<keyword evidence="1" id="KW-0067">ATP-binding</keyword>
<evidence type="ECO:0000313" key="2">
    <source>
        <dbReference type="Proteomes" id="UP000307720"/>
    </source>
</evidence>
<organism evidence="1 2">
    <name type="scientific">Hominisplanchenecus murintestinalis</name>
    <dbReference type="NCBI Taxonomy" id="2941517"/>
    <lineage>
        <taxon>Bacteria</taxon>
        <taxon>Bacillati</taxon>
        <taxon>Bacillota</taxon>
        <taxon>Clostridia</taxon>
        <taxon>Lachnospirales</taxon>
        <taxon>Lachnospiraceae</taxon>
        <taxon>Hominisplanchenecus</taxon>
    </lineage>
</organism>
<evidence type="ECO:0000313" key="1">
    <source>
        <dbReference type="EMBL" id="TGX99763.1"/>
    </source>
</evidence>
<proteinExistence type="predicted"/>
<gene>
    <name evidence="1" type="ORF">E5357_04600</name>
</gene>
<keyword evidence="1" id="KW-0547">Nucleotide-binding</keyword>
<name>A0AC61R1T1_9FIRM</name>
<comment type="caution">
    <text evidence="1">The sequence shown here is derived from an EMBL/GenBank/DDBJ whole genome shotgun (WGS) entry which is preliminary data.</text>
</comment>
<sequence length="412" mass="47688">MMALGFFLILLEISVFAGCAVFMVRILPRKTEKNQWGEIVAWGIFALLSVLLPNVIRNDAFTMAVLTPYYLGIGWLLYHRSRMGLLYQLIYMASMYIVQLIAIFCTAHFSSFFYLDAVTYSYVTILLKQFLLILSTMVLGKLLNKRYVEDRKRLKIRGMILIPLFSIALIFLHLISGEVFFMRYGYGLLIVFSGMLLVMNFYCLYFWYDVAANQDLKHKVEMMENQNSLTHQYYMDLEENYSQSRKIIHDIRNHIYAMEQTQDYFTDVHAMLNSLGLKFYSDNRMLNIVLNDKLKDLPEEQVECMLGGIDTGFLSDMDITTIFSNLLDNALEAGKGSQDFRLWIRGEQIQDFTVIKIQNTLPYGFASREPQSAHEGLGLENVKQALEKYHGELEVSKDKTIFSVTVMFPGQS</sequence>
<reference evidence="1" key="1">
    <citation type="submission" date="2019-04" db="EMBL/GenBank/DDBJ databases">
        <title>Microbes associate with the intestines of laboratory mice.</title>
        <authorList>
            <person name="Navarre W."/>
            <person name="Wong E."/>
            <person name="Huang K."/>
            <person name="Tropini C."/>
            <person name="Ng K."/>
            <person name="Yu B."/>
        </authorList>
    </citation>
    <scope>NUCLEOTIDE SEQUENCE</scope>
    <source>
        <strain evidence="1">NM72_1-8</strain>
    </source>
</reference>
<accession>A0AC61R1T1</accession>
<protein>
    <submittedName>
        <fullName evidence="1">ATP-binding protein</fullName>
    </submittedName>
</protein>
<dbReference type="EMBL" id="SRZB01000005">
    <property type="protein sequence ID" value="TGX99763.1"/>
    <property type="molecule type" value="Genomic_DNA"/>
</dbReference>
<keyword evidence="2" id="KW-1185">Reference proteome</keyword>
<dbReference type="Proteomes" id="UP000307720">
    <property type="component" value="Unassembled WGS sequence"/>
</dbReference>